<dbReference type="Proteomes" id="UP000198704">
    <property type="component" value="Unassembled WGS sequence"/>
</dbReference>
<accession>A0A1H0KTN9</accession>
<dbReference type="RefSeq" id="WP_091722611.1">
    <property type="nucleotide sequence ID" value="NZ_FNHS01000029.1"/>
</dbReference>
<dbReference type="EMBL" id="FNHS01000029">
    <property type="protein sequence ID" value="SDO59299.1"/>
    <property type="molecule type" value="Genomic_DNA"/>
</dbReference>
<evidence type="ECO:0000313" key="2">
    <source>
        <dbReference type="Proteomes" id="UP000198704"/>
    </source>
</evidence>
<protein>
    <submittedName>
        <fullName evidence="1">Uncharacterized protein</fullName>
    </submittedName>
</protein>
<keyword evidence="2" id="KW-1185">Reference proteome</keyword>
<evidence type="ECO:0000313" key="1">
    <source>
        <dbReference type="EMBL" id="SDO59299.1"/>
    </source>
</evidence>
<organism evidence="1 2">
    <name type="scientific">Methylobacterium phyllostachyos</name>
    <dbReference type="NCBI Taxonomy" id="582672"/>
    <lineage>
        <taxon>Bacteria</taxon>
        <taxon>Pseudomonadati</taxon>
        <taxon>Pseudomonadota</taxon>
        <taxon>Alphaproteobacteria</taxon>
        <taxon>Hyphomicrobiales</taxon>
        <taxon>Methylobacteriaceae</taxon>
        <taxon>Methylobacterium</taxon>
    </lineage>
</organism>
<reference evidence="2" key="1">
    <citation type="submission" date="2016-10" db="EMBL/GenBank/DDBJ databases">
        <authorList>
            <person name="Varghese N."/>
            <person name="Submissions S."/>
        </authorList>
    </citation>
    <scope>NUCLEOTIDE SEQUENCE [LARGE SCALE GENOMIC DNA]</scope>
    <source>
        <strain evidence="2">BL47</strain>
    </source>
</reference>
<dbReference type="OrthoDB" id="8612906at2"/>
<gene>
    <name evidence="1" type="ORF">SAMN05216360_12911</name>
</gene>
<proteinExistence type="predicted"/>
<dbReference type="STRING" id="582672.SAMN05216360_12911"/>
<dbReference type="AlphaFoldDB" id="A0A1H0KTN9"/>
<name>A0A1H0KTN9_9HYPH</name>
<sequence>MAKVTGGDKLEARLKEIAANLRRASTVEVGWLDGATYPDGTPVALVALINEFGNAAHGQPPRPAIRQTIAAKSTEWRDKFAVLLKANGYDTDKALALMGEIIKGDLQQAITDYSGPPLKPSTVARKGFDKQLVDRGIELAGIDYRVK</sequence>